<evidence type="ECO:0000313" key="2">
    <source>
        <dbReference type="EMBL" id="SIT44449.1"/>
    </source>
</evidence>
<organism evidence="2 3">
    <name type="scientific">Paraburkholderia ribeironis</name>
    <dbReference type="NCBI Taxonomy" id="1247936"/>
    <lineage>
        <taxon>Bacteria</taxon>
        <taxon>Pseudomonadati</taxon>
        <taxon>Pseudomonadota</taxon>
        <taxon>Betaproteobacteria</taxon>
        <taxon>Burkholderiales</taxon>
        <taxon>Burkholderiaceae</taxon>
        <taxon>Paraburkholderia</taxon>
    </lineage>
</organism>
<proteinExistence type="predicted"/>
<feature type="compositionally biased region" description="Basic residues" evidence="1">
    <location>
        <begin position="33"/>
        <end position="57"/>
    </location>
</feature>
<dbReference type="Proteomes" id="UP000187012">
    <property type="component" value="Unassembled WGS sequence"/>
</dbReference>
<protein>
    <submittedName>
        <fullName evidence="2">Uncharacterized protein</fullName>
    </submittedName>
</protein>
<feature type="region of interest" description="Disordered" evidence="1">
    <location>
        <begin position="1"/>
        <end position="57"/>
    </location>
</feature>
<evidence type="ECO:0000256" key="1">
    <source>
        <dbReference type="SAM" id="MobiDB-lite"/>
    </source>
</evidence>
<dbReference type="AlphaFoldDB" id="A0A1N7SAN0"/>
<name>A0A1N7SAN0_9BURK</name>
<keyword evidence="3" id="KW-1185">Reference proteome</keyword>
<gene>
    <name evidence="2" type="ORF">BN2475_470184</name>
</gene>
<dbReference type="EMBL" id="CYGX02000047">
    <property type="protein sequence ID" value="SIT44449.1"/>
    <property type="molecule type" value="Genomic_DNA"/>
</dbReference>
<sequence length="57" mass="6667">MHKRDATNGQQVEHKRHTSGAQTARQGEAVHEAKRKSRPKTKKPPSKLRRFFFRTLN</sequence>
<reference evidence="2 3" key="1">
    <citation type="submission" date="2016-12" db="EMBL/GenBank/DDBJ databases">
        <authorList>
            <person name="Song W.-J."/>
            <person name="Kurnit D.M."/>
        </authorList>
    </citation>
    <scope>NUCLEOTIDE SEQUENCE [LARGE SCALE GENOMIC DNA]</scope>
    <source>
        <strain evidence="2 3">STM7296</strain>
    </source>
</reference>
<evidence type="ECO:0000313" key="3">
    <source>
        <dbReference type="Proteomes" id="UP000187012"/>
    </source>
</evidence>
<accession>A0A1N7SAN0</accession>